<name>A0A6P2JM76_BURL3</name>
<organism evidence="1 2">
    <name type="scientific">Burkholderia lata (strain ATCC 17760 / DSM 23089 / LMG 22485 / NCIMB 9086 / R18194 / 383)</name>
    <dbReference type="NCBI Taxonomy" id="482957"/>
    <lineage>
        <taxon>Bacteria</taxon>
        <taxon>Pseudomonadati</taxon>
        <taxon>Pseudomonadota</taxon>
        <taxon>Betaproteobacteria</taxon>
        <taxon>Burkholderiales</taxon>
        <taxon>Burkholderiaceae</taxon>
        <taxon>Burkholderia</taxon>
        <taxon>Burkholderia cepacia complex</taxon>
    </lineage>
</organism>
<evidence type="ECO:0000313" key="1">
    <source>
        <dbReference type="EMBL" id="VWB43066.1"/>
    </source>
</evidence>
<dbReference type="Pfam" id="PF18928">
    <property type="entry name" value="DUF5677"/>
    <property type="match status" value="1"/>
</dbReference>
<dbReference type="InterPro" id="IPR043733">
    <property type="entry name" value="DUF5677"/>
</dbReference>
<gene>
    <name evidence="1" type="ORF">BLA6863_01925</name>
</gene>
<dbReference type="EMBL" id="CABVPY010000009">
    <property type="protein sequence ID" value="VWB43066.1"/>
    <property type="molecule type" value="Genomic_DNA"/>
</dbReference>
<reference evidence="1 2" key="1">
    <citation type="submission" date="2019-09" db="EMBL/GenBank/DDBJ databases">
        <authorList>
            <person name="Depoorter E."/>
        </authorList>
    </citation>
    <scope>NUCLEOTIDE SEQUENCE [LARGE SCALE GENOMIC DNA]</scope>
    <source>
        <strain evidence="1">LMG 6863</strain>
    </source>
</reference>
<accession>A0A6P2JM76</accession>
<proteinExistence type="predicted"/>
<dbReference type="Proteomes" id="UP000494170">
    <property type="component" value="Unassembled WGS sequence"/>
</dbReference>
<protein>
    <submittedName>
        <fullName evidence="1">Uncharacterized protein</fullName>
    </submittedName>
</protein>
<sequence>MRDLQRMLERQLGDIPRLILSEAIKGKLVAEGVDPSNSLVDQLVAHTLSGKSDSFQWDDGTDDLEQISLIFTDEDVAAVEDKCAKLVEAIPSMIDEISSSIAKNLLKTLKKKWRKEYSLQTADKKAFRSRLEDRWGKALGKLRMLVTISTELGSEYIALNSGENALLRDVLVRLHVRACQVSSEVINLMEGGFADGAMARWRTLHEISIVTVLIAEHGTALAERYLAHRAVEAKTGKEQYLLCHAQLGYESLTEQECNEIDEAYDHAIAQFGKDFRLPYGWAVGFVPKNRRGVVGLAELEAAAGRSALASHYKLASHNVHAGPHALFFRLGLIDDSVLLAGASNAGLSEPGQNTAISLALITILGVADKSTLDGVAAMKVIQILKLEVCEAFAKAEEALEVDHARHSRR</sequence>
<dbReference type="AlphaFoldDB" id="A0A6P2JM76"/>
<evidence type="ECO:0000313" key="2">
    <source>
        <dbReference type="Proteomes" id="UP000494170"/>
    </source>
</evidence>